<evidence type="ECO:0000256" key="1">
    <source>
        <dbReference type="SAM" id="MobiDB-lite"/>
    </source>
</evidence>
<dbReference type="EMBL" id="CADEAL010001691">
    <property type="protein sequence ID" value="CAB1434772.1"/>
    <property type="molecule type" value="Genomic_DNA"/>
</dbReference>
<protein>
    <submittedName>
        <fullName evidence="2">Uncharacterized protein</fullName>
    </submittedName>
</protein>
<reference evidence="2" key="1">
    <citation type="submission" date="2020-03" db="EMBL/GenBank/DDBJ databases">
        <authorList>
            <person name="Weist P."/>
        </authorList>
    </citation>
    <scope>NUCLEOTIDE SEQUENCE</scope>
</reference>
<dbReference type="AlphaFoldDB" id="A0A9N7YPK0"/>
<comment type="caution">
    <text evidence="2">The sequence shown here is derived from an EMBL/GenBank/DDBJ whole genome shotgun (WGS) entry which is preliminary data.</text>
</comment>
<keyword evidence="3" id="KW-1185">Reference proteome</keyword>
<feature type="compositionally biased region" description="Basic residues" evidence="1">
    <location>
        <begin position="160"/>
        <end position="170"/>
    </location>
</feature>
<organism evidence="2 3">
    <name type="scientific">Pleuronectes platessa</name>
    <name type="common">European plaice</name>
    <dbReference type="NCBI Taxonomy" id="8262"/>
    <lineage>
        <taxon>Eukaryota</taxon>
        <taxon>Metazoa</taxon>
        <taxon>Chordata</taxon>
        <taxon>Craniata</taxon>
        <taxon>Vertebrata</taxon>
        <taxon>Euteleostomi</taxon>
        <taxon>Actinopterygii</taxon>
        <taxon>Neopterygii</taxon>
        <taxon>Teleostei</taxon>
        <taxon>Neoteleostei</taxon>
        <taxon>Acanthomorphata</taxon>
        <taxon>Carangaria</taxon>
        <taxon>Pleuronectiformes</taxon>
        <taxon>Pleuronectoidei</taxon>
        <taxon>Pleuronectidae</taxon>
        <taxon>Pleuronectes</taxon>
    </lineage>
</organism>
<accession>A0A9N7YPK0</accession>
<feature type="compositionally biased region" description="Basic and acidic residues" evidence="1">
    <location>
        <begin position="171"/>
        <end position="189"/>
    </location>
</feature>
<gene>
    <name evidence="2" type="ORF">PLEPLA_LOCUS22818</name>
</gene>
<proteinExistence type="predicted"/>
<sequence length="189" mass="21470">MIRIHDAQQLVAIKEQQKKAYKQFGSSGGTLMGTLHPTTLHAVNRPHAEYVDKTGAPGQGGVESAVRRVEIVVFMVFWVWLLWEQDFSRQESHSGRVSKEEIYDGPVSLTFHKRAHCAQSSSAQQRYTDGEENSTIHGQLQKKEGSAYVESRLTSSHEQKKVKRIKKNRKLGGELETKKNTYHDTDYLS</sequence>
<feature type="region of interest" description="Disordered" evidence="1">
    <location>
        <begin position="120"/>
        <end position="189"/>
    </location>
</feature>
<feature type="compositionally biased region" description="Polar residues" evidence="1">
    <location>
        <begin position="120"/>
        <end position="138"/>
    </location>
</feature>
<name>A0A9N7YPK0_PLEPL</name>
<evidence type="ECO:0000313" key="2">
    <source>
        <dbReference type="EMBL" id="CAB1434772.1"/>
    </source>
</evidence>
<dbReference type="Proteomes" id="UP001153269">
    <property type="component" value="Unassembled WGS sequence"/>
</dbReference>
<evidence type="ECO:0000313" key="3">
    <source>
        <dbReference type="Proteomes" id="UP001153269"/>
    </source>
</evidence>